<dbReference type="AlphaFoldDB" id="A0A9P6NUC0"/>
<protein>
    <submittedName>
        <fullName evidence="1">Uncharacterized protein</fullName>
    </submittedName>
</protein>
<comment type="caution">
    <text evidence="1">The sequence shown here is derived from an EMBL/GenBank/DDBJ whole genome shotgun (WGS) entry which is preliminary data.</text>
</comment>
<accession>A0A9P6NUC0</accession>
<proteinExistence type="predicted"/>
<evidence type="ECO:0000313" key="1">
    <source>
        <dbReference type="EMBL" id="KAG0150512.1"/>
    </source>
</evidence>
<gene>
    <name evidence="1" type="ORF">CROQUDRAFT_88033</name>
</gene>
<reference evidence="1" key="1">
    <citation type="submission" date="2013-11" db="EMBL/GenBank/DDBJ databases">
        <title>Genome sequence of the fusiform rust pathogen reveals effectors for host alternation and coevolution with pine.</title>
        <authorList>
            <consortium name="DOE Joint Genome Institute"/>
            <person name="Smith K."/>
            <person name="Pendleton A."/>
            <person name="Kubisiak T."/>
            <person name="Anderson C."/>
            <person name="Salamov A."/>
            <person name="Aerts A."/>
            <person name="Riley R."/>
            <person name="Clum A."/>
            <person name="Lindquist E."/>
            <person name="Ence D."/>
            <person name="Campbell M."/>
            <person name="Kronenberg Z."/>
            <person name="Feau N."/>
            <person name="Dhillon B."/>
            <person name="Hamelin R."/>
            <person name="Burleigh J."/>
            <person name="Smith J."/>
            <person name="Yandell M."/>
            <person name="Nelson C."/>
            <person name="Grigoriev I."/>
            <person name="Davis J."/>
        </authorList>
    </citation>
    <scope>NUCLEOTIDE SEQUENCE</scope>
    <source>
        <strain evidence="1">G11</strain>
    </source>
</reference>
<evidence type="ECO:0000313" key="2">
    <source>
        <dbReference type="Proteomes" id="UP000886653"/>
    </source>
</evidence>
<sequence>MAMALPDISGSQSGNEEINPTEFQCEFKYNLFYNTGTESKPKWKSANSASNPCFTIQPSKMTLADLRDQCTAVVNAKIKNLGDLVLLNCNEPKVLDVKMYCSIGRVSAYLASRNLEMNTKEQYQEWASKALLFGSNNQKPACAWKMAKPDDPAIIAAQEAGVAKMM</sequence>
<dbReference type="Proteomes" id="UP000886653">
    <property type="component" value="Unassembled WGS sequence"/>
</dbReference>
<name>A0A9P6NUC0_9BASI</name>
<keyword evidence="2" id="KW-1185">Reference proteome</keyword>
<dbReference type="EMBL" id="MU167219">
    <property type="protein sequence ID" value="KAG0150512.1"/>
    <property type="molecule type" value="Genomic_DNA"/>
</dbReference>
<organism evidence="1 2">
    <name type="scientific">Cronartium quercuum f. sp. fusiforme G11</name>
    <dbReference type="NCBI Taxonomy" id="708437"/>
    <lineage>
        <taxon>Eukaryota</taxon>
        <taxon>Fungi</taxon>
        <taxon>Dikarya</taxon>
        <taxon>Basidiomycota</taxon>
        <taxon>Pucciniomycotina</taxon>
        <taxon>Pucciniomycetes</taxon>
        <taxon>Pucciniales</taxon>
        <taxon>Coleosporiaceae</taxon>
        <taxon>Cronartium</taxon>
    </lineage>
</organism>